<evidence type="ECO:0000313" key="3">
    <source>
        <dbReference type="Proteomes" id="UP000653411"/>
    </source>
</evidence>
<name>A0A917X8J1_9ACTN</name>
<accession>A0A917X8J1</accession>
<dbReference type="EMBL" id="BMML01000001">
    <property type="protein sequence ID" value="GGM89513.1"/>
    <property type="molecule type" value="Genomic_DNA"/>
</dbReference>
<reference evidence="2" key="2">
    <citation type="submission" date="2020-09" db="EMBL/GenBank/DDBJ databases">
        <authorList>
            <person name="Sun Q."/>
            <person name="Zhou Y."/>
        </authorList>
    </citation>
    <scope>NUCLEOTIDE SEQUENCE</scope>
    <source>
        <strain evidence="2">CGMCC 4.7110</strain>
    </source>
</reference>
<keyword evidence="3" id="KW-1185">Reference proteome</keyword>
<protein>
    <submittedName>
        <fullName evidence="2">Uncharacterized protein</fullName>
    </submittedName>
</protein>
<dbReference type="AlphaFoldDB" id="A0A917X8J1"/>
<evidence type="ECO:0000256" key="1">
    <source>
        <dbReference type="SAM" id="MobiDB-lite"/>
    </source>
</evidence>
<organism evidence="2 3">
    <name type="scientific">Streptomyces fuscichromogenes</name>
    <dbReference type="NCBI Taxonomy" id="1324013"/>
    <lineage>
        <taxon>Bacteria</taxon>
        <taxon>Bacillati</taxon>
        <taxon>Actinomycetota</taxon>
        <taxon>Actinomycetes</taxon>
        <taxon>Kitasatosporales</taxon>
        <taxon>Streptomycetaceae</taxon>
        <taxon>Streptomyces</taxon>
    </lineage>
</organism>
<proteinExistence type="predicted"/>
<comment type="caution">
    <text evidence="2">The sequence shown here is derived from an EMBL/GenBank/DDBJ whole genome shotgun (WGS) entry which is preliminary data.</text>
</comment>
<gene>
    <name evidence="2" type="ORF">GCM10011578_006480</name>
</gene>
<sequence length="59" mass="6581">MLDELDVPDVFDEGERNGPEGPPRPVSVSQSPQWPERVAVLLDYDTKYVGFGSLYVRSA</sequence>
<feature type="region of interest" description="Disordered" evidence="1">
    <location>
        <begin position="1"/>
        <end position="32"/>
    </location>
</feature>
<reference evidence="2" key="1">
    <citation type="journal article" date="2014" name="Int. J. Syst. Evol. Microbiol.">
        <title>Complete genome sequence of Corynebacterium casei LMG S-19264T (=DSM 44701T), isolated from a smear-ripened cheese.</title>
        <authorList>
            <consortium name="US DOE Joint Genome Institute (JGI-PGF)"/>
            <person name="Walter F."/>
            <person name="Albersmeier A."/>
            <person name="Kalinowski J."/>
            <person name="Ruckert C."/>
        </authorList>
    </citation>
    <scope>NUCLEOTIDE SEQUENCE</scope>
    <source>
        <strain evidence="2">CGMCC 4.7110</strain>
    </source>
</reference>
<feature type="compositionally biased region" description="Acidic residues" evidence="1">
    <location>
        <begin position="1"/>
        <end position="12"/>
    </location>
</feature>
<dbReference type="Proteomes" id="UP000653411">
    <property type="component" value="Unassembled WGS sequence"/>
</dbReference>
<evidence type="ECO:0000313" key="2">
    <source>
        <dbReference type="EMBL" id="GGM89513.1"/>
    </source>
</evidence>